<reference evidence="3 4" key="1">
    <citation type="submission" date="2020-04" db="EMBL/GenBank/DDBJ databases">
        <authorList>
            <person name="Laetsch R D."/>
            <person name="Stevens L."/>
            <person name="Kumar S."/>
            <person name="Blaxter L. M."/>
        </authorList>
    </citation>
    <scope>NUCLEOTIDE SEQUENCE [LARGE SCALE GENOMIC DNA]</scope>
</reference>
<dbReference type="PROSITE" id="PS00022">
    <property type="entry name" value="EGF_1"/>
    <property type="match status" value="2"/>
</dbReference>
<dbReference type="EMBL" id="CADEPM010000005">
    <property type="protein sequence ID" value="CAB3406816.1"/>
    <property type="molecule type" value="Genomic_DNA"/>
</dbReference>
<gene>
    <name evidence="3" type="ORF">CBOVIS_LOCUS8833</name>
</gene>
<name>A0A8S1F1Y5_9PELO</name>
<accession>A0A8S1F1Y5</accession>
<keyword evidence="1" id="KW-1015">Disulfide bond</keyword>
<proteinExistence type="predicted"/>
<dbReference type="SMART" id="SM00181">
    <property type="entry name" value="EGF"/>
    <property type="match status" value="5"/>
</dbReference>
<dbReference type="OrthoDB" id="5779730at2759"/>
<organism evidence="3 4">
    <name type="scientific">Caenorhabditis bovis</name>
    <dbReference type="NCBI Taxonomy" id="2654633"/>
    <lineage>
        <taxon>Eukaryota</taxon>
        <taxon>Metazoa</taxon>
        <taxon>Ecdysozoa</taxon>
        <taxon>Nematoda</taxon>
        <taxon>Chromadorea</taxon>
        <taxon>Rhabditida</taxon>
        <taxon>Rhabditina</taxon>
        <taxon>Rhabditomorpha</taxon>
        <taxon>Rhabditoidea</taxon>
        <taxon>Rhabditidae</taxon>
        <taxon>Peloderinae</taxon>
        <taxon>Caenorhabditis</taxon>
    </lineage>
</organism>
<dbReference type="Gene3D" id="2.10.25.10">
    <property type="entry name" value="Laminin"/>
    <property type="match status" value="3"/>
</dbReference>
<sequence length="1593" mass="176538">MISLLGYRPKPHAPLIHAYNTLGLCDQYEVRGNIDVITKDDVDNFDEVQFDEKHRQAQHRIAELIGRDYQDFLIFDMVIHGNQSAVFHATLTVASTLDRQTIIDRLHSSSDVEIYYLRKIAVRRRVSRFQRTRDDVYFCHNDGVLLPNATCACRPYTSGSMCQLVTCRNFGIADDFRCACPPGIYSTHCESRVCLGRIDNVIDFTSKSFMMAINTRSSMGLDIATIINDLKEMVSDYTNSGIPIANYIVTTYRITKNAYFMESQYFTTVDDLQSYLYDIVVAPSDSDQPHLDAIASTQSFHPLMQPKSNVFLFADSENINDTKPDTHLTNTNESVVIQQTLAWKNKITIVLSQKPENPLVGSGDYFDVLRRVVTATHGDLIIIDKQDLNQITQHLMFYLIGTQNTFVQYYSTRSQDIPIYGDMPLLQVKTGNQDSLKTRVVGTYFTLYYTTPETQSITIVGNDKYSVKTFIKSNDDVLINYASDDLIDAGYAYTFARIRQRPSLTSTFADTTGVTVRRIDSFTSDEISGPLQSVTRDDANCMFDFEIDAMTDCPPGPFVHDVTVNTQAKTFRRVIPGYCATPDTHTAPKRTCANGGTVSGDTCLCPANFEGAYCEKPICQNGGSIDPYPKGNGRGYCLCNFGITGDFCENMICESPAGDEFEASDRSFGLVVENTLSAVDRLSGLTKGLQLMFMQVGDADFQDYVVTTFKMRVLNGTFVPLIVSDKYNTAAEFLNATTMESLQFSYSPDTPQPGITALSGTLKSLHYDKSSVFFFTSATSSISVNDAGFTDLVRTAIERQIEISIVIVPPYGIQKRCDDNIYIEYETLAQKTGGNYINLCQNHTTTGDPVSNFLASYGPSHHRSEVVTYYTVDDCSNFVSPIFTLTGPNPQAYVIINSPTIQNFTVKNGDQLMTPDAHSVPFFGSYPIKTTTGKQSYSISVQGANARCYIRVSEKSQFSVYLGFSPDPSKDRYSRDLTYGTYQSPVLYVSSDLQSEPSIELQAFEQGIALYYSDRAVKRTSGCQYSYFLHTPFTCTKPGETFTTTTTIATSDVTIMRTQRAFCTPQIVCLNGGSLDESGYCVCPDGYTNQFCEDPICQNDGVVNNFICHCQPSFSGNLCQFINCDGYNYVETHDPRAHTFQQITFVIEVNTKSSMYTAMYIRDNMQAFFDATDNLAAPKVYTLIAYDDEMVNIVASSAHRDLFLGAVYKYLNGISLAKTPTGVKSLAGLIKAYDTVLDMPAIIYLFTSTPPLSELTKAAMKQRFGAQVNVIYTGAAASLPVDIDYRLAGIARQSGGRVMPLTSLAVPNLVANQLPFTIGESQLVLDDGKEDCSSGVSFTFPVELNANSLTIEASGSGVGLTVIDVTGSKIKIDTPLNDQNYLITRINVSNYIDGYWTATVKSAGACFIQARLVTTMKIIPSFASDKTNDYPSPVPRAGAGTQASAYITFRNTDRTAATVDLIMAQDTDLHEPWQAVGNVKNITVLKRDPIGCANQFVSNLVNWTSTYMKFVVFGKDGADSAYQRTYFFSKSAEASDCLNQATLDEYGFCHCNDHYYGYNCAMRQCQNGGTSVFGVCDCVNGYYGDFCEQYLPN</sequence>
<dbReference type="PROSITE" id="PS50026">
    <property type="entry name" value="EGF_3"/>
    <property type="match status" value="2"/>
</dbReference>
<comment type="caution">
    <text evidence="3">The sequence shown here is derived from an EMBL/GenBank/DDBJ whole genome shotgun (WGS) entry which is preliminary data.</text>
</comment>
<dbReference type="PANTHER" id="PTHR47324">
    <property type="entry name" value="PROTEIN IRG-7-RELATED"/>
    <property type="match status" value="1"/>
</dbReference>
<feature type="disulfide bond" evidence="1">
    <location>
        <begin position="1083"/>
        <end position="1092"/>
    </location>
</feature>
<dbReference type="InterPro" id="IPR006582">
    <property type="entry name" value="MD_domain"/>
</dbReference>
<dbReference type="Proteomes" id="UP000494206">
    <property type="component" value="Unassembled WGS sequence"/>
</dbReference>
<feature type="domain" description="EGF-like" evidence="2">
    <location>
        <begin position="610"/>
        <end position="649"/>
    </location>
</feature>
<evidence type="ECO:0000259" key="2">
    <source>
        <dbReference type="PROSITE" id="PS50026"/>
    </source>
</evidence>
<dbReference type="PROSITE" id="PS01186">
    <property type="entry name" value="EGF_2"/>
    <property type="match status" value="2"/>
</dbReference>
<dbReference type="PANTHER" id="PTHR47324:SF3">
    <property type="entry name" value="EGF-LIKE DOMAIN-CONTAINING PROTEIN"/>
    <property type="match status" value="1"/>
</dbReference>
<dbReference type="SMART" id="SM00604">
    <property type="entry name" value="MD"/>
    <property type="match status" value="1"/>
</dbReference>
<keyword evidence="1" id="KW-0245">EGF-like domain</keyword>
<keyword evidence="4" id="KW-1185">Reference proteome</keyword>
<feature type="disulfide bond" evidence="1">
    <location>
        <begin position="639"/>
        <end position="648"/>
    </location>
</feature>
<dbReference type="InterPro" id="IPR053295">
    <property type="entry name" value="Innate_immunity_reg"/>
</dbReference>
<evidence type="ECO:0000313" key="3">
    <source>
        <dbReference type="EMBL" id="CAB3406816.1"/>
    </source>
</evidence>
<dbReference type="InterPro" id="IPR000742">
    <property type="entry name" value="EGF"/>
</dbReference>
<comment type="caution">
    <text evidence="1">Lacks conserved residue(s) required for the propagation of feature annotation.</text>
</comment>
<evidence type="ECO:0000313" key="4">
    <source>
        <dbReference type="Proteomes" id="UP000494206"/>
    </source>
</evidence>
<protein>
    <recommendedName>
        <fullName evidence="2">EGF-like domain-containing protein</fullName>
    </recommendedName>
</protein>
<evidence type="ECO:0000256" key="1">
    <source>
        <dbReference type="PROSITE-ProRule" id="PRU00076"/>
    </source>
</evidence>
<feature type="domain" description="EGF-like" evidence="2">
    <location>
        <begin position="1059"/>
        <end position="1093"/>
    </location>
</feature>